<feature type="transmembrane region" description="Helical" evidence="7">
    <location>
        <begin position="123"/>
        <end position="141"/>
    </location>
</feature>
<feature type="transmembrane region" description="Helical" evidence="7">
    <location>
        <begin position="212"/>
        <end position="231"/>
    </location>
</feature>
<dbReference type="CDD" id="cd17321">
    <property type="entry name" value="MFS_MMR_MDR_like"/>
    <property type="match status" value="1"/>
</dbReference>
<keyword evidence="6 7" id="KW-0472">Membrane</keyword>
<dbReference type="KEGG" id="bpt:Bpet0182"/>
<proteinExistence type="predicted"/>
<feature type="transmembrane region" description="Helical" evidence="7">
    <location>
        <begin position="181"/>
        <end position="200"/>
    </location>
</feature>
<dbReference type="PROSITE" id="PS50850">
    <property type="entry name" value="MFS"/>
    <property type="match status" value="1"/>
</dbReference>
<dbReference type="GO" id="GO:0022857">
    <property type="term" value="F:transmembrane transporter activity"/>
    <property type="evidence" value="ECO:0007669"/>
    <property type="project" value="InterPro"/>
</dbReference>
<evidence type="ECO:0000313" key="10">
    <source>
        <dbReference type="Proteomes" id="UP000001225"/>
    </source>
</evidence>
<accession>A9HWM3</accession>
<dbReference type="eggNOG" id="COG2814">
    <property type="taxonomic scope" value="Bacteria"/>
</dbReference>
<keyword evidence="5 7" id="KW-1133">Transmembrane helix</keyword>
<evidence type="ECO:0000313" key="9">
    <source>
        <dbReference type="EMBL" id="CAP40513.1"/>
    </source>
</evidence>
<feature type="transmembrane region" description="Helical" evidence="7">
    <location>
        <begin position="369"/>
        <end position="388"/>
    </location>
</feature>
<dbReference type="SUPFAM" id="SSF103473">
    <property type="entry name" value="MFS general substrate transporter"/>
    <property type="match status" value="1"/>
</dbReference>
<evidence type="ECO:0000259" key="8">
    <source>
        <dbReference type="PROSITE" id="PS50850"/>
    </source>
</evidence>
<feature type="transmembrane region" description="Helical" evidence="7">
    <location>
        <begin position="153"/>
        <end position="175"/>
    </location>
</feature>
<feature type="transmembrane region" description="Helical" evidence="7">
    <location>
        <begin position="343"/>
        <end position="363"/>
    </location>
</feature>
<dbReference type="Proteomes" id="UP000001225">
    <property type="component" value="Chromosome"/>
</dbReference>
<dbReference type="EMBL" id="AM902716">
    <property type="protein sequence ID" value="CAP40513.1"/>
    <property type="molecule type" value="Genomic_DNA"/>
</dbReference>
<comment type="subcellular location">
    <subcellularLocation>
        <location evidence="1">Cell membrane</location>
        <topology evidence="1">Multi-pass membrane protein</topology>
    </subcellularLocation>
</comment>
<feature type="transmembrane region" description="Helical" evidence="7">
    <location>
        <begin position="277"/>
        <end position="298"/>
    </location>
</feature>
<keyword evidence="10" id="KW-1185">Reference proteome</keyword>
<dbReference type="PANTHER" id="PTHR42718">
    <property type="entry name" value="MAJOR FACILITATOR SUPERFAMILY MULTIDRUG TRANSPORTER MFSC"/>
    <property type="match status" value="1"/>
</dbReference>
<dbReference type="PRINTS" id="PR01036">
    <property type="entry name" value="TCRTETB"/>
</dbReference>
<dbReference type="InterPro" id="IPR020846">
    <property type="entry name" value="MFS_dom"/>
</dbReference>
<dbReference type="Pfam" id="PF07690">
    <property type="entry name" value="MFS_1"/>
    <property type="match status" value="1"/>
</dbReference>
<dbReference type="GO" id="GO:0005886">
    <property type="term" value="C:plasma membrane"/>
    <property type="evidence" value="ECO:0007669"/>
    <property type="project" value="UniProtKB-SubCell"/>
</dbReference>
<evidence type="ECO:0000256" key="7">
    <source>
        <dbReference type="SAM" id="Phobius"/>
    </source>
</evidence>
<keyword evidence="4 7" id="KW-0812">Transmembrane</keyword>
<feature type="transmembrane region" description="Helical" evidence="7">
    <location>
        <begin position="27"/>
        <end position="47"/>
    </location>
</feature>
<dbReference type="STRING" id="94624.Bpet0182"/>
<feature type="domain" description="Major facilitator superfamily (MFS) profile" evidence="8">
    <location>
        <begin position="29"/>
        <end position="461"/>
    </location>
</feature>
<dbReference type="AlphaFoldDB" id="A9HWM3"/>
<evidence type="ECO:0000256" key="4">
    <source>
        <dbReference type="ARBA" id="ARBA00022692"/>
    </source>
</evidence>
<dbReference type="InterPro" id="IPR011701">
    <property type="entry name" value="MFS"/>
</dbReference>
<feature type="transmembrane region" description="Helical" evidence="7">
    <location>
        <begin position="67"/>
        <end position="86"/>
    </location>
</feature>
<keyword evidence="3" id="KW-1003">Cell membrane</keyword>
<evidence type="ECO:0000256" key="5">
    <source>
        <dbReference type="ARBA" id="ARBA00022989"/>
    </source>
</evidence>
<feature type="transmembrane region" description="Helical" evidence="7">
    <location>
        <begin position="436"/>
        <end position="455"/>
    </location>
</feature>
<sequence>MSADPKASSAACARPSLPDGLPTPRRYWAAATVLTGISLSVLDTTIANVALPTIATDLHALPSQAVWIVNAYNLAVVALLLPLSALAERIGFKRMFSFGLALFALASLFGAVSQTLWQLTLARVVQGIGAATLMCMFGGLVRNIYPLRLLGRGISLNATTVAVMSVVGPTLGSVILEIAHWRWIFAINLPVCAAVMLGLRHLPVVPRTNVRLDWLSALLCMATLAVFISGVDTLGQNLVRGAVMIVAAILVGWVLVRRANNQPAPLVPVDLLRIRSVGFAVAASACTFAAQMASYVSLPFYFQQVLGRSYLEVGMLMGAWPVGTAIVAPLAGRMSDRYSAATLSGAGAGAMVIGLATLAFLPLDATNTWIMVAMFITGTGFGFFQTPNNRAMLSSSPRQRSGAAGGLQATTRVFGQSFGTALVAIAFGISGAAGPASALILAMLCAAVAVAVNVVRVNKLRPS</sequence>
<dbReference type="InterPro" id="IPR036259">
    <property type="entry name" value="MFS_trans_sf"/>
</dbReference>
<feature type="transmembrane region" description="Helical" evidence="7">
    <location>
        <begin position="310"/>
        <end position="331"/>
    </location>
</feature>
<feature type="transmembrane region" description="Helical" evidence="7">
    <location>
        <begin position="409"/>
        <end position="430"/>
    </location>
</feature>
<dbReference type="PANTHER" id="PTHR42718:SF46">
    <property type="entry name" value="BLR6921 PROTEIN"/>
    <property type="match status" value="1"/>
</dbReference>
<name>A9HWM3_BORPD</name>
<dbReference type="Gene3D" id="1.20.1720.10">
    <property type="entry name" value="Multidrug resistance protein D"/>
    <property type="match status" value="1"/>
</dbReference>
<keyword evidence="2" id="KW-0813">Transport</keyword>
<gene>
    <name evidence="9" type="ordered locus">Bpet0182</name>
</gene>
<evidence type="ECO:0000256" key="1">
    <source>
        <dbReference type="ARBA" id="ARBA00004651"/>
    </source>
</evidence>
<feature type="transmembrane region" description="Helical" evidence="7">
    <location>
        <begin position="237"/>
        <end position="256"/>
    </location>
</feature>
<dbReference type="Gene3D" id="1.20.1250.20">
    <property type="entry name" value="MFS general substrate transporter like domains"/>
    <property type="match status" value="1"/>
</dbReference>
<evidence type="ECO:0000256" key="6">
    <source>
        <dbReference type="ARBA" id="ARBA00023136"/>
    </source>
</evidence>
<organism evidence="9 10">
    <name type="scientific">Bordetella petrii (strain ATCC BAA-461 / DSM 12804 / CCUG 43448 / CIP 107267 / Se-1111R)</name>
    <dbReference type="NCBI Taxonomy" id="340100"/>
    <lineage>
        <taxon>Bacteria</taxon>
        <taxon>Pseudomonadati</taxon>
        <taxon>Pseudomonadota</taxon>
        <taxon>Betaproteobacteria</taxon>
        <taxon>Burkholderiales</taxon>
        <taxon>Alcaligenaceae</taxon>
        <taxon>Bordetella</taxon>
    </lineage>
</organism>
<protein>
    <submittedName>
        <fullName evidence="9">Transport protein</fullName>
    </submittedName>
</protein>
<evidence type="ECO:0000256" key="3">
    <source>
        <dbReference type="ARBA" id="ARBA00022475"/>
    </source>
</evidence>
<evidence type="ECO:0000256" key="2">
    <source>
        <dbReference type="ARBA" id="ARBA00022448"/>
    </source>
</evidence>
<feature type="transmembrane region" description="Helical" evidence="7">
    <location>
        <begin position="98"/>
        <end position="117"/>
    </location>
</feature>
<reference evidence="9 10" key="1">
    <citation type="journal article" date="2008" name="BMC Genomics">
        <title>The missing link: Bordetella petrii is endowed with both the metabolic versatility of environmental bacteria and virulence traits of pathogenic Bordetellae.</title>
        <authorList>
            <person name="Gross R."/>
            <person name="Guzman C.A."/>
            <person name="Sebaihia M."/>
            <person name="Martins Dos Santos V.A."/>
            <person name="Pieper D.H."/>
            <person name="Koebnik R."/>
            <person name="Lechner M."/>
            <person name="Bartels D."/>
            <person name="Buhrmester J."/>
            <person name="Choudhuri J.V."/>
            <person name="Ebensen T."/>
            <person name="Gaigalat L."/>
            <person name="Herrmann S."/>
            <person name="Khachane A.N."/>
            <person name="Larisch C."/>
            <person name="Link S."/>
            <person name="Linke B."/>
            <person name="Meyer F."/>
            <person name="Mormann S."/>
            <person name="Nakunst D."/>
            <person name="Rueckert C."/>
            <person name="Schneiker-Bekel S."/>
            <person name="Schulze K."/>
            <person name="Vorhoelter F.J."/>
            <person name="Yevsa T."/>
            <person name="Engle J.T."/>
            <person name="Goldman W.E."/>
            <person name="Puehler A."/>
            <person name="Goebel U.B."/>
            <person name="Goesmann A."/>
            <person name="Bloecker H."/>
            <person name="Kaiser O."/>
            <person name="Martinez-Arias R."/>
        </authorList>
    </citation>
    <scope>NUCLEOTIDE SEQUENCE [LARGE SCALE GENOMIC DNA]</scope>
    <source>
        <strain evidence="10">ATCC BAA-461 / DSM 12804 / CCUG 43448 / CIP 107267 / Se-1111R</strain>
    </source>
</reference>